<evidence type="ECO:0000256" key="1">
    <source>
        <dbReference type="SAM" id="SignalP"/>
    </source>
</evidence>
<evidence type="ECO:0000313" key="3">
    <source>
        <dbReference type="Proteomes" id="UP000770717"/>
    </source>
</evidence>
<dbReference type="Proteomes" id="UP000770717">
    <property type="component" value="Unassembled WGS sequence"/>
</dbReference>
<feature type="chain" id="PRO_5035294672" description="Secreted protein" evidence="1">
    <location>
        <begin position="28"/>
        <end position="67"/>
    </location>
</feature>
<name>A0A8J6EXW5_ELECQ</name>
<accession>A0A8J6EXW5</accession>
<organism evidence="2 3">
    <name type="scientific">Eleutherodactylus coqui</name>
    <name type="common">Puerto Rican coqui</name>
    <dbReference type="NCBI Taxonomy" id="57060"/>
    <lineage>
        <taxon>Eukaryota</taxon>
        <taxon>Metazoa</taxon>
        <taxon>Chordata</taxon>
        <taxon>Craniata</taxon>
        <taxon>Vertebrata</taxon>
        <taxon>Euteleostomi</taxon>
        <taxon>Amphibia</taxon>
        <taxon>Batrachia</taxon>
        <taxon>Anura</taxon>
        <taxon>Neobatrachia</taxon>
        <taxon>Hyloidea</taxon>
        <taxon>Eleutherodactylidae</taxon>
        <taxon>Eleutherodactylinae</taxon>
        <taxon>Eleutherodactylus</taxon>
        <taxon>Eleutherodactylus</taxon>
    </lineage>
</organism>
<evidence type="ECO:0008006" key="4">
    <source>
        <dbReference type="Google" id="ProtNLM"/>
    </source>
</evidence>
<feature type="signal peptide" evidence="1">
    <location>
        <begin position="1"/>
        <end position="27"/>
    </location>
</feature>
<gene>
    <name evidence="2" type="ORF">GDO78_002210</name>
</gene>
<proteinExistence type="predicted"/>
<keyword evidence="3" id="KW-1185">Reference proteome</keyword>
<sequence>MSPLLLCEVSQIFAICCLLLRPSLALALHSLGVSLGLHSLCIRGEHTPSYMITPKHSVTQAAIVCTP</sequence>
<reference evidence="2" key="1">
    <citation type="thesis" date="2020" institute="ProQuest LLC" country="789 East Eisenhower Parkway, Ann Arbor, MI, USA">
        <title>Comparative Genomics and Chromosome Evolution.</title>
        <authorList>
            <person name="Mudd A.B."/>
        </authorList>
    </citation>
    <scope>NUCLEOTIDE SEQUENCE</scope>
    <source>
        <strain evidence="2">HN-11 Male</strain>
        <tissue evidence="2">Kidney and liver</tissue>
    </source>
</reference>
<comment type="caution">
    <text evidence="2">The sequence shown here is derived from an EMBL/GenBank/DDBJ whole genome shotgun (WGS) entry which is preliminary data.</text>
</comment>
<keyword evidence="1" id="KW-0732">Signal</keyword>
<evidence type="ECO:0000313" key="2">
    <source>
        <dbReference type="EMBL" id="KAG9476696.1"/>
    </source>
</evidence>
<dbReference type="AlphaFoldDB" id="A0A8J6EXW5"/>
<dbReference type="EMBL" id="WNTK01000010">
    <property type="protein sequence ID" value="KAG9476696.1"/>
    <property type="molecule type" value="Genomic_DNA"/>
</dbReference>
<protein>
    <recommendedName>
        <fullName evidence="4">Secreted protein</fullName>
    </recommendedName>
</protein>